<evidence type="ECO:0000313" key="1">
    <source>
        <dbReference type="EnsemblMetazoa" id="PPA36909.1"/>
    </source>
</evidence>
<accession>A0A2A6BGA5</accession>
<keyword evidence="2" id="KW-1185">Reference proteome</keyword>
<dbReference type="Proteomes" id="UP000005239">
    <property type="component" value="Unassembled WGS sequence"/>
</dbReference>
<dbReference type="EnsemblMetazoa" id="PPA36909.1">
    <property type="protein sequence ID" value="PPA36909.1"/>
    <property type="gene ID" value="WBGene00275278"/>
</dbReference>
<dbReference type="AlphaFoldDB" id="A0A2A6BGA5"/>
<reference evidence="1" key="2">
    <citation type="submission" date="2022-06" db="UniProtKB">
        <authorList>
            <consortium name="EnsemblMetazoa"/>
        </authorList>
    </citation>
    <scope>IDENTIFICATION</scope>
    <source>
        <strain evidence="1">PS312</strain>
    </source>
</reference>
<proteinExistence type="predicted"/>
<sequence length="407" mass="44735">MSFDKTPVDNFKNLVGEAADYHQAAVGNGKLWIFSRKFAEQPAFNWGHRVHFAGGYAIAYDPERKKFDAPVEVPAISSEEDAEEIFFSHNGHIYLLLTNAFGEPAFRSLHRWTEKSWEKVKEFGSPSAGEARSHIYWALADGNNKGDKIILGKGDNIKVYRLKIDGYNASIDLEHTVSTESNPLYACPVGGVIKGDSLLISLGVHGCGFRWENNRFIKVDLTKKETEEVQVEGEYDTLPSFGFSGPYLKALTKDGEWVTVGGSTQIGMTGSEFNNQVWKLAGLKDKLTWNKCDTCVPERDGDDFIAAYDESTGRLYVVTKEALDVLGHDGHSLGVDGAEVCVLEESDEVCLGGLLEGHHCGRLEAEVGLEVLGDLADQTLEGELADEQIGRLLVTTDLTKSNGTSMD</sequence>
<reference evidence="2" key="1">
    <citation type="journal article" date="2008" name="Nat. Genet.">
        <title>The Pristionchus pacificus genome provides a unique perspective on nematode lifestyle and parasitism.</title>
        <authorList>
            <person name="Dieterich C."/>
            <person name="Clifton S.W."/>
            <person name="Schuster L.N."/>
            <person name="Chinwalla A."/>
            <person name="Delehaunty K."/>
            <person name="Dinkelacker I."/>
            <person name="Fulton L."/>
            <person name="Fulton R."/>
            <person name="Godfrey J."/>
            <person name="Minx P."/>
            <person name="Mitreva M."/>
            <person name="Roeseler W."/>
            <person name="Tian H."/>
            <person name="Witte H."/>
            <person name="Yang S.P."/>
            <person name="Wilson R.K."/>
            <person name="Sommer R.J."/>
        </authorList>
    </citation>
    <scope>NUCLEOTIDE SEQUENCE [LARGE SCALE GENOMIC DNA]</scope>
    <source>
        <strain evidence="2">PS312</strain>
    </source>
</reference>
<accession>A0A8R1URF7</accession>
<dbReference type="OrthoDB" id="5867838at2759"/>
<evidence type="ECO:0000313" key="2">
    <source>
        <dbReference type="Proteomes" id="UP000005239"/>
    </source>
</evidence>
<organism evidence="1 2">
    <name type="scientific">Pristionchus pacificus</name>
    <name type="common">Parasitic nematode worm</name>
    <dbReference type="NCBI Taxonomy" id="54126"/>
    <lineage>
        <taxon>Eukaryota</taxon>
        <taxon>Metazoa</taxon>
        <taxon>Ecdysozoa</taxon>
        <taxon>Nematoda</taxon>
        <taxon>Chromadorea</taxon>
        <taxon>Rhabditida</taxon>
        <taxon>Rhabditina</taxon>
        <taxon>Diplogasteromorpha</taxon>
        <taxon>Diplogasteroidea</taxon>
        <taxon>Neodiplogasteridae</taxon>
        <taxon>Pristionchus</taxon>
    </lineage>
</organism>
<protein>
    <submittedName>
        <fullName evidence="1">Uncharacterized protein</fullName>
    </submittedName>
</protein>
<name>A0A2A6BGA5_PRIPA</name>
<gene>
    <name evidence="1" type="primary">WBGene00275278</name>
</gene>